<organism evidence="2">
    <name type="scientific">Sesamum radiatum</name>
    <name type="common">Black benniseed</name>
    <dbReference type="NCBI Taxonomy" id="300843"/>
    <lineage>
        <taxon>Eukaryota</taxon>
        <taxon>Viridiplantae</taxon>
        <taxon>Streptophyta</taxon>
        <taxon>Embryophyta</taxon>
        <taxon>Tracheophyta</taxon>
        <taxon>Spermatophyta</taxon>
        <taxon>Magnoliopsida</taxon>
        <taxon>eudicotyledons</taxon>
        <taxon>Gunneridae</taxon>
        <taxon>Pentapetalae</taxon>
        <taxon>asterids</taxon>
        <taxon>lamiids</taxon>
        <taxon>Lamiales</taxon>
        <taxon>Pedaliaceae</taxon>
        <taxon>Sesamum</taxon>
    </lineage>
</organism>
<feature type="region of interest" description="Disordered" evidence="1">
    <location>
        <begin position="471"/>
        <end position="499"/>
    </location>
</feature>
<dbReference type="AlphaFoldDB" id="A0AAW2T218"/>
<feature type="region of interest" description="Disordered" evidence="1">
    <location>
        <begin position="312"/>
        <end position="361"/>
    </location>
</feature>
<evidence type="ECO:0000256" key="1">
    <source>
        <dbReference type="SAM" id="MobiDB-lite"/>
    </source>
</evidence>
<dbReference type="PANTHER" id="PTHR34682">
    <property type="entry name" value="AT HOOK MOTIF-CONTAINING PROTEIN"/>
    <property type="match status" value="1"/>
</dbReference>
<proteinExistence type="predicted"/>
<accession>A0AAW2T218</accession>
<feature type="compositionally biased region" description="Polar residues" evidence="1">
    <location>
        <begin position="312"/>
        <end position="351"/>
    </location>
</feature>
<dbReference type="PANTHER" id="PTHR34682:SF1">
    <property type="entry name" value="PROTEIN METABOLIC NETWORK MODULATOR 1"/>
    <property type="match status" value="1"/>
</dbReference>
<feature type="region of interest" description="Disordered" evidence="1">
    <location>
        <begin position="81"/>
        <end position="104"/>
    </location>
</feature>
<name>A0AAW2T218_SESRA</name>
<gene>
    <name evidence="2" type="ORF">Sradi_2218600</name>
</gene>
<evidence type="ECO:0008006" key="3">
    <source>
        <dbReference type="Google" id="ProtNLM"/>
    </source>
</evidence>
<evidence type="ECO:0000313" key="2">
    <source>
        <dbReference type="EMBL" id="KAL0398753.1"/>
    </source>
</evidence>
<feature type="compositionally biased region" description="Basic and acidic residues" evidence="1">
    <location>
        <begin position="560"/>
        <end position="570"/>
    </location>
</feature>
<reference evidence="2" key="2">
    <citation type="journal article" date="2024" name="Plant">
        <title>Genomic evolution and insights into agronomic trait innovations of Sesamum species.</title>
        <authorList>
            <person name="Miao H."/>
            <person name="Wang L."/>
            <person name="Qu L."/>
            <person name="Liu H."/>
            <person name="Sun Y."/>
            <person name="Le M."/>
            <person name="Wang Q."/>
            <person name="Wei S."/>
            <person name="Zheng Y."/>
            <person name="Lin W."/>
            <person name="Duan Y."/>
            <person name="Cao H."/>
            <person name="Xiong S."/>
            <person name="Wang X."/>
            <person name="Wei L."/>
            <person name="Li C."/>
            <person name="Ma Q."/>
            <person name="Ju M."/>
            <person name="Zhao R."/>
            <person name="Li G."/>
            <person name="Mu C."/>
            <person name="Tian Q."/>
            <person name="Mei H."/>
            <person name="Zhang T."/>
            <person name="Gao T."/>
            <person name="Zhang H."/>
        </authorList>
    </citation>
    <scope>NUCLEOTIDE SEQUENCE</scope>
    <source>
        <strain evidence="2">G02</strain>
    </source>
</reference>
<reference evidence="2" key="1">
    <citation type="submission" date="2020-06" db="EMBL/GenBank/DDBJ databases">
        <authorList>
            <person name="Li T."/>
            <person name="Hu X."/>
            <person name="Zhang T."/>
            <person name="Song X."/>
            <person name="Zhang H."/>
            <person name="Dai N."/>
            <person name="Sheng W."/>
            <person name="Hou X."/>
            <person name="Wei L."/>
        </authorList>
    </citation>
    <scope>NUCLEOTIDE SEQUENCE</scope>
    <source>
        <strain evidence="2">G02</strain>
        <tissue evidence="2">Leaf</tissue>
    </source>
</reference>
<dbReference type="InterPro" id="IPR045881">
    <property type="entry name" value="MNM1-like"/>
</dbReference>
<feature type="compositionally biased region" description="Polar residues" evidence="1">
    <location>
        <begin position="266"/>
        <end position="280"/>
    </location>
</feature>
<feature type="region of interest" description="Disordered" evidence="1">
    <location>
        <begin position="266"/>
        <end position="289"/>
    </location>
</feature>
<feature type="region of interest" description="Disordered" evidence="1">
    <location>
        <begin position="551"/>
        <end position="608"/>
    </location>
</feature>
<protein>
    <recommendedName>
        <fullName evidence="3">AT hook motif-containing protein</fullName>
    </recommendedName>
</protein>
<sequence>MSSMLLMKSTMHPDFAVNLQLMLNSFQFFHQQLSLEMKSVSEAFTVLGYASKHRFKQEKPELGPPLPEKLGSSVQMTDVSVSLPAKRKRGRPRKDANLSGNLQLPESPTLVKTQRVEVTSPKQTQEIDKNHKDCTVDGMVGSTIYGVIEGSFDAGYLISVRIGNNDTPLRGVVFQPRKFIPVTAATDVAPQAKMYQRREISVPVYDDPSQISGLSPRPQKLTLQPVQASKQPVLRPILPSMPISVTPYSLSNHSTFMAPEAMRVRTSSSSNVGEQITVPTTPKDGVNKLSPTIHPTGSLRMVEQDEVMQAFEVSTSSKGSKSNTVTTRNLMSESPFKATTSSLPTKESINQRPEVHGKSVESELGSSMFAHNKLKASSGVEFHHNFMEGMSRSPFEIQQDRMIHHEMDHHREFVHDGAPQAIKREQQRTDLYYNGLRSPDINFHQDVFTSQSQPDSQEPKHLAAKFHPGDYVESVSKSPSPKLDLASATQEKKRLQAEPGAANDACLATNYLVLNELKNPNLGYHQALVAGNPLLLPPDLISEPMEFMLEKARSPSNRKSPQETHSELDSRIVSPGERFHSAAGICDPASSTEAARSPAGPYKLELASPQSNPYKLELASTQSNPNTGPAKQTTITGMDFVLSDVVQPTESHSHCSDLSETKHG</sequence>
<dbReference type="EMBL" id="JACGWJ010000009">
    <property type="protein sequence ID" value="KAL0398753.1"/>
    <property type="molecule type" value="Genomic_DNA"/>
</dbReference>
<comment type="caution">
    <text evidence="2">The sequence shown here is derived from an EMBL/GenBank/DDBJ whole genome shotgun (WGS) entry which is preliminary data.</text>
</comment>